<evidence type="ECO:0000256" key="1">
    <source>
        <dbReference type="SAM" id="MobiDB-lite"/>
    </source>
</evidence>
<gene>
    <name evidence="3" type="ORF">EZH22_08730</name>
</gene>
<sequence>MRVAPYITFAAAVRLALAVTSAVALSGVASLVAADSAQAQQVTKKRTRIDVSKRSYLDAGTVVKPGSKSYLDYALPPGWFYPGYGQGGAAGPGPITGIRQPLPGPFELPGY</sequence>
<feature type="compositionally biased region" description="Pro residues" evidence="1">
    <location>
        <begin position="102"/>
        <end position="111"/>
    </location>
</feature>
<dbReference type="KEGG" id="xdi:EZH22_08730"/>
<accession>A0A974PSA6</accession>
<keyword evidence="2" id="KW-0732">Signal</keyword>
<organism evidence="3 4">
    <name type="scientific">Xanthobacter dioxanivorans</name>
    <dbReference type="NCBI Taxonomy" id="2528964"/>
    <lineage>
        <taxon>Bacteria</taxon>
        <taxon>Pseudomonadati</taxon>
        <taxon>Pseudomonadota</taxon>
        <taxon>Alphaproteobacteria</taxon>
        <taxon>Hyphomicrobiales</taxon>
        <taxon>Xanthobacteraceae</taxon>
        <taxon>Xanthobacter</taxon>
    </lineage>
</organism>
<evidence type="ECO:0000313" key="3">
    <source>
        <dbReference type="EMBL" id="QRG08358.1"/>
    </source>
</evidence>
<dbReference type="RefSeq" id="WP_203195269.1">
    <property type="nucleotide sequence ID" value="NZ_CP063362.1"/>
</dbReference>
<reference evidence="3 4" key="1">
    <citation type="submission" date="2020-10" db="EMBL/GenBank/DDBJ databases">
        <title>Degradation of 1,4-Dioxane by Xanthobacter sp. YN2, via a Novel Group-2 Soluble Di-Iron Monooxygenase.</title>
        <authorList>
            <person name="Ma F."/>
            <person name="Wang Y."/>
            <person name="Yang J."/>
            <person name="Guo H."/>
            <person name="Su D."/>
            <person name="Yu L."/>
        </authorList>
    </citation>
    <scope>NUCLEOTIDE SEQUENCE [LARGE SCALE GENOMIC DNA]</scope>
    <source>
        <strain evidence="3 4">YN2</strain>
    </source>
</reference>
<protein>
    <submittedName>
        <fullName evidence="3">Uncharacterized protein</fullName>
    </submittedName>
</protein>
<feature type="region of interest" description="Disordered" evidence="1">
    <location>
        <begin position="92"/>
        <end position="111"/>
    </location>
</feature>
<dbReference type="Proteomes" id="UP000596427">
    <property type="component" value="Chromosome"/>
</dbReference>
<feature type="chain" id="PRO_5037171495" evidence="2">
    <location>
        <begin position="40"/>
        <end position="111"/>
    </location>
</feature>
<dbReference type="EMBL" id="CP063362">
    <property type="protein sequence ID" value="QRG08358.1"/>
    <property type="molecule type" value="Genomic_DNA"/>
</dbReference>
<proteinExistence type="predicted"/>
<evidence type="ECO:0000313" key="4">
    <source>
        <dbReference type="Proteomes" id="UP000596427"/>
    </source>
</evidence>
<feature type="signal peptide" evidence="2">
    <location>
        <begin position="1"/>
        <end position="39"/>
    </location>
</feature>
<name>A0A974PSA6_9HYPH</name>
<dbReference type="AlphaFoldDB" id="A0A974PSA6"/>
<evidence type="ECO:0000256" key="2">
    <source>
        <dbReference type="SAM" id="SignalP"/>
    </source>
</evidence>
<keyword evidence="4" id="KW-1185">Reference proteome</keyword>